<dbReference type="CDD" id="cd00392">
    <property type="entry name" value="Ribosomal_L13"/>
    <property type="match status" value="1"/>
</dbReference>
<evidence type="ECO:0000313" key="6">
    <source>
        <dbReference type="Proteomes" id="UP000034617"/>
    </source>
</evidence>
<comment type="subunit">
    <text evidence="4">Part of the 50S ribosomal subunit.</text>
</comment>
<evidence type="ECO:0000256" key="2">
    <source>
        <dbReference type="ARBA" id="ARBA00022980"/>
    </source>
</evidence>
<reference evidence="5 6" key="1">
    <citation type="journal article" date="2015" name="Nature">
        <title>rRNA introns, odd ribosomes, and small enigmatic genomes across a large radiation of phyla.</title>
        <authorList>
            <person name="Brown C.T."/>
            <person name="Hug L.A."/>
            <person name="Thomas B.C."/>
            <person name="Sharon I."/>
            <person name="Castelle C.J."/>
            <person name="Singh A."/>
            <person name="Wilkins M.J."/>
            <person name="Williams K.H."/>
            <person name="Banfield J.F."/>
        </authorList>
    </citation>
    <scope>NUCLEOTIDE SEQUENCE [LARGE SCALE GENOMIC DNA]</scope>
</reference>
<dbReference type="GO" id="GO:1990904">
    <property type="term" value="C:ribonucleoprotein complex"/>
    <property type="evidence" value="ECO:0007669"/>
    <property type="project" value="UniProtKB-KW"/>
</dbReference>
<dbReference type="GO" id="GO:0017148">
    <property type="term" value="P:negative regulation of translation"/>
    <property type="evidence" value="ECO:0007669"/>
    <property type="project" value="TreeGrafter"/>
</dbReference>
<dbReference type="AlphaFoldDB" id="A0A0G1GWU0"/>
<dbReference type="GO" id="GO:0005840">
    <property type="term" value="C:ribosome"/>
    <property type="evidence" value="ECO:0007669"/>
    <property type="project" value="UniProtKB-KW"/>
</dbReference>
<dbReference type="PIRSF" id="PIRSF002181">
    <property type="entry name" value="Ribosomal_L13"/>
    <property type="match status" value="1"/>
</dbReference>
<dbReference type="Gene3D" id="3.90.1180.10">
    <property type="entry name" value="Ribosomal protein L13"/>
    <property type="match status" value="1"/>
</dbReference>
<comment type="caution">
    <text evidence="5">The sequence shown here is derived from an EMBL/GenBank/DDBJ whole genome shotgun (WGS) entry which is preliminary data.</text>
</comment>
<dbReference type="SUPFAM" id="SSF52161">
    <property type="entry name" value="Ribosomal protein L13"/>
    <property type="match status" value="1"/>
</dbReference>
<dbReference type="InterPro" id="IPR036899">
    <property type="entry name" value="Ribosomal_uL13_sf"/>
</dbReference>
<dbReference type="PANTHER" id="PTHR11545">
    <property type="entry name" value="RIBOSOMAL PROTEIN L13"/>
    <property type="match status" value="1"/>
</dbReference>
<dbReference type="NCBIfam" id="TIGR01066">
    <property type="entry name" value="rplM_bact"/>
    <property type="match status" value="1"/>
</dbReference>
<accession>A0A0G1GWU0</accession>
<dbReference type="GO" id="GO:0003729">
    <property type="term" value="F:mRNA binding"/>
    <property type="evidence" value="ECO:0007669"/>
    <property type="project" value="TreeGrafter"/>
</dbReference>
<organism evidence="5 6">
    <name type="scientific">Candidatus Gottesmanbacteria bacterium GW2011_GWB1_44_11c</name>
    <dbReference type="NCBI Taxonomy" id="1618447"/>
    <lineage>
        <taxon>Bacteria</taxon>
        <taxon>Candidatus Gottesmaniibacteriota</taxon>
    </lineage>
</organism>
<proteinExistence type="inferred from homology"/>
<dbReference type="PANTHER" id="PTHR11545:SF2">
    <property type="entry name" value="LARGE RIBOSOMAL SUBUNIT PROTEIN UL13M"/>
    <property type="match status" value="1"/>
</dbReference>
<dbReference type="Pfam" id="PF00572">
    <property type="entry name" value="Ribosomal_L13"/>
    <property type="match status" value="1"/>
</dbReference>
<dbReference type="PATRIC" id="fig|1618447.3.peg.347"/>
<evidence type="ECO:0000256" key="4">
    <source>
        <dbReference type="HAMAP-Rule" id="MF_01366"/>
    </source>
</evidence>
<protein>
    <recommendedName>
        <fullName evidence="4">Large ribosomal subunit protein uL13</fullName>
    </recommendedName>
</protein>
<dbReference type="EMBL" id="LCHM01000008">
    <property type="protein sequence ID" value="KKT38678.1"/>
    <property type="molecule type" value="Genomic_DNA"/>
</dbReference>
<name>A0A0G1GWU0_9BACT</name>
<dbReference type="InterPro" id="IPR005822">
    <property type="entry name" value="Ribosomal_uL13"/>
</dbReference>
<sequence>MKSTTIKSTKAKDIKRAWHLIDVKGKTIGNAATEISVKLMGKQKANFVRHLDCGDFVVVINSKLVESTGKKETKKMYGVYSGYPGGLKQKALWQIRQENPNEIIRHAVWGMLPTNKLRDRLVTRLFIYPDENHPYKDKFHI</sequence>
<dbReference type="GO" id="GO:0003735">
    <property type="term" value="F:structural constituent of ribosome"/>
    <property type="evidence" value="ECO:0007669"/>
    <property type="project" value="InterPro"/>
</dbReference>
<evidence type="ECO:0000256" key="1">
    <source>
        <dbReference type="ARBA" id="ARBA00006227"/>
    </source>
</evidence>
<comment type="similarity">
    <text evidence="1 4">Belongs to the universal ribosomal protein uL13 family.</text>
</comment>
<evidence type="ECO:0000313" key="5">
    <source>
        <dbReference type="EMBL" id="KKT38678.1"/>
    </source>
</evidence>
<dbReference type="HAMAP" id="MF_01366">
    <property type="entry name" value="Ribosomal_uL13"/>
    <property type="match status" value="1"/>
</dbReference>
<dbReference type="Proteomes" id="UP000034617">
    <property type="component" value="Unassembled WGS sequence"/>
</dbReference>
<dbReference type="GO" id="GO:0006412">
    <property type="term" value="P:translation"/>
    <property type="evidence" value="ECO:0007669"/>
    <property type="project" value="UniProtKB-UniRule"/>
</dbReference>
<dbReference type="InterPro" id="IPR005823">
    <property type="entry name" value="Ribosomal_uL13_bac-type"/>
</dbReference>
<evidence type="ECO:0000256" key="3">
    <source>
        <dbReference type="ARBA" id="ARBA00023274"/>
    </source>
</evidence>
<keyword evidence="2 4" id="KW-0689">Ribosomal protein</keyword>
<gene>
    <name evidence="4" type="primary">rplM</name>
    <name evidence="5" type="ORF">UW22_C0008G0031</name>
</gene>
<comment type="function">
    <text evidence="4">This protein is one of the early assembly proteins of the 50S ribosomal subunit, although it is not seen to bind rRNA by itself. It is important during the early stages of 50S assembly.</text>
</comment>
<keyword evidence="3 4" id="KW-0687">Ribonucleoprotein</keyword>